<evidence type="ECO:0000313" key="11">
    <source>
        <dbReference type="Proteomes" id="UP001159428"/>
    </source>
</evidence>
<dbReference type="PANTHER" id="PTHR47333:SF4">
    <property type="entry name" value="EGF-LIKE DOMAIN-CONTAINING PROTEIN"/>
    <property type="match status" value="1"/>
</dbReference>
<feature type="domain" description="EGF-like" evidence="9">
    <location>
        <begin position="83"/>
        <end position="122"/>
    </location>
</feature>
<evidence type="ECO:0000256" key="7">
    <source>
        <dbReference type="ARBA" id="ARBA00023180"/>
    </source>
</evidence>
<dbReference type="FunFam" id="2.10.25.10:FF:000173">
    <property type="entry name" value="Neurogenic locus notch protein 2"/>
    <property type="match status" value="1"/>
</dbReference>
<keyword evidence="3 8" id="KW-0245">EGF-like domain</keyword>
<dbReference type="InterPro" id="IPR001881">
    <property type="entry name" value="EGF-like_Ca-bd_dom"/>
</dbReference>
<dbReference type="InterPro" id="IPR018097">
    <property type="entry name" value="EGF_Ca-bd_CS"/>
</dbReference>
<dbReference type="PROSITE" id="PS00010">
    <property type="entry name" value="ASX_HYDROXYL"/>
    <property type="match status" value="2"/>
</dbReference>
<dbReference type="PANTHER" id="PTHR47333">
    <property type="entry name" value="VON WILLEBRAND FACTOR C AND EGF DOMAIN-CONTAINING PROTEIN"/>
    <property type="match status" value="1"/>
</dbReference>
<keyword evidence="5" id="KW-0677">Repeat</keyword>
<dbReference type="CDD" id="cd00054">
    <property type="entry name" value="EGF_CA"/>
    <property type="match status" value="3"/>
</dbReference>
<dbReference type="InterPro" id="IPR000742">
    <property type="entry name" value="EGF"/>
</dbReference>
<dbReference type="Gene3D" id="2.10.25.10">
    <property type="entry name" value="Laminin"/>
    <property type="match status" value="3"/>
</dbReference>
<dbReference type="InterPro" id="IPR052080">
    <property type="entry name" value="vWF_C/EGF_Fibrillin"/>
</dbReference>
<feature type="disulfide bond" evidence="8">
    <location>
        <begin position="112"/>
        <end position="121"/>
    </location>
</feature>
<keyword evidence="2" id="KW-0964">Secreted</keyword>
<dbReference type="EMBL" id="CALNXJ010000100">
    <property type="protein sequence ID" value="CAH3164159.1"/>
    <property type="molecule type" value="Genomic_DNA"/>
</dbReference>
<evidence type="ECO:0000256" key="8">
    <source>
        <dbReference type="PROSITE-ProRule" id="PRU00076"/>
    </source>
</evidence>
<dbReference type="Pfam" id="PF00008">
    <property type="entry name" value="EGF"/>
    <property type="match status" value="1"/>
</dbReference>
<dbReference type="InterPro" id="IPR057774">
    <property type="entry name" value="D8C_UMOD/GP2/OIT3-like"/>
</dbReference>
<feature type="domain" description="EGF-like" evidence="9">
    <location>
        <begin position="124"/>
        <end position="164"/>
    </location>
</feature>
<protein>
    <recommendedName>
        <fullName evidence="9">EGF-like domain-containing protein</fullName>
    </recommendedName>
</protein>
<evidence type="ECO:0000259" key="9">
    <source>
        <dbReference type="PROSITE" id="PS50026"/>
    </source>
</evidence>
<dbReference type="PROSITE" id="PS50026">
    <property type="entry name" value="EGF_3"/>
    <property type="match status" value="3"/>
</dbReference>
<keyword evidence="7" id="KW-0325">Glycoprotein</keyword>
<dbReference type="PROSITE" id="PS01186">
    <property type="entry name" value="EGF_2"/>
    <property type="match status" value="3"/>
</dbReference>
<comment type="subcellular location">
    <subcellularLocation>
        <location evidence="1">Secreted</location>
    </subcellularLocation>
</comment>
<dbReference type="SUPFAM" id="SSF57184">
    <property type="entry name" value="Growth factor receptor domain"/>
    <property type="match status" value="1"/>
</dbReference>
<keyword evidence="4" id="KW-0732">Signal</keyword>
<dbReference type="SMART" id="SM00181">
    <property type="entry name" value="EGF"/>
    <property type="match status" value="3"/>
</dbReference>
<evidence type="ECO:0000256" key="1">
    <source>
        <dbReference type="ARBA" id="ARBA00004613"/>
    </source>
</evidence>
<organism evidence="10 11">
    <name type="scientific">Pocillopora meandrina</name>
    <dbReference type="NCBI Taxonomy" id="46732"/>
    <lineage>
        <taxon>Eukaryota</taxon>
        <taxon>Metazoa</taxon>
        <taxon>Cnidaria</taxon>
        <taxon>Anthozoa</taxon>
        <taxon>Hexacorallia</taxon>
        <taxon>Scleractinia</taxon>
        <taxon>Astrocoeniina</taxon>
        <taxon>Pocilloporidae</taxon>
        <taxon>Pocillopora</taxon>
    </lineage>
</organism>
<name>A0AAU9Y0A3_9CNID</name>
<keyword evidence="11" id="KW-1185">Reference proteome</keyword>
<feature type="domain" description="EGF-like" evidence="9">
    <location>
        <begin position="165"/>
        <end position="205"/>
    </location>
</feature>
<evidence type="ECO:0000256" key="6">
    <source>
        <dbReference type="ARBA" id="ARBA00023157"/>
    </source>
</evidence>
<dbReference type="AlphaFoldDB" id="A0AAU9Y0A3"/>
<dbReference type="Pfam" id="PF23283">
    <property type="entry name" value="D8C_UMOD"/>
    <property type="match status" value="1"/>
</dbReference>
<comment type="caution">
    <text evidence="10">The sequence shown here is derived from an EMBL/GenBank/DDBJ whole genome shotgun (WGS) entry which is preliminary data.</text>
</comment>
<sequence>MVFPDYHFFAERRLVNHTIDEKRVKNLDDCELFCYLTDDCVSLNYKKDSENDKTGYNCELNNATHLKYDSDLTTHAKFYYRGSKNACDKSSHCQNNATCQSGFTFKGYRCLCPPGFEGEHCEKDIDKCEAFIGKCHKEATCNNTYGSYVCICKPGFIGDGHNCTDIDECETNPQRCHAKTVCNNTHGSYVCTCKPGFIGDGQNCTADPCINYNNLSDSNRKSSYATPASLVLCDDTLPVGWYRFVGAAGTKMATTAVGRYHCGTALPGWLHGAHPTVEEGKARRKVLFSDKGDIFIEVKNCGSFYIYNILKPPGCDMRYCGSD</sequence>
<dbReference type="FunFam" id="2.10.25.10:FF:000038">
    <property type="entry name" value="Fibrillin 2"/>
    <property type="match status" value="1"/>
</dbReference>
<feature type="disulfide bond" evidence="8">
    <location>
        <begin position="93"/>
        <end position="110"/>
    </location>
</feature>
<evidence type="ECO:0000313" key="10">
    <source>
        <dbReference type="EMBL" id="CAH3164159.1"/>
    </source>
</evidence>
<reference evidence="10 11" key="1">
    <citation type="submission" date="2022-05" db="EMBL/GenBank/DDBJ databases">
        <authorList>
            <consortium name="Genoscope - CEA"/>
            <person name="William W."/>
        </authorList>
    </citation>
    <scope>NUCLEOTIDE SEQUENCE [LARGE SCALE GENOMIC DNA]</scope>
</reference>
<evidence type="ECO:0000256" key="2">
    <source>
        <dbReference type="ARBA" id="ARBA00022525"/>
    </source>
</evidence>
<evidence type="ECO:0000256" key="3">
    <source>
        <dbReference type="ARBA" id="ARBA00022536"/>
    </source>
</evidence>
<dbReference type="Proteomes" id="UP001159428">
    <property type="component" value="Unassembled WGS sequence"/>
</dbReference>
<comment type="caution">
    <text evidence="8">Lacks conserved residue(s) required for the propagation of feature annotation.</text>
</comment>
<dbReference type="FunFam" id="2.10.25.10:FF:000506">
    <property type="entry name" value="Adhesion G protein-coupled receptor E1"/>
    <property type="match status" value="1"/>
</dbReference>
<accession>A0AAU9Y0A3</accession>
<dbReference type="InterPro" id="IPR024731">
    <property type="entry name" value="NELL2-like_EGF"/>
</dbReference>
<dbReference type="PROSITE" id="PS00022">
    <property type="entry name" value="EGF_1"/>
    <property type="match status" value="1"/>
</dbReference>
<dbReference type="GO" id="GO:0005576">
    <property type="term" value="C:extracellular region"/>
    <property type="evidence" value="ECO:0007669"/>
    <property type="project" value="UniProtKB-SubCell"/>
</dbReference>
<dbReference type="GO" id="GO:0005509">
    <property type="term" value="F:calcium ion binding"/>
    <property type="evidence" value="ECO:0007669"/>
    <property type="project" value="InterPro"/>
</dbReference>
<dbReference type="SMART" id="SM00179">
    <property type="entry name" value="EGF_CA"/>
    <property type="match status" value="3"/>
</dbReference>
<dbReference type="InterPro" id="IPR000152">
    <property type="entry name" value="EGF-type_Asp/Asn_hydroxyl_site"/>
</dbReference>
<dbReference type="PROSITE" id="PS01187">
    <property type="entry name" value="EGF_CA"/>
    <property type="match status" value="1"/>
</dbReference>
<dbReference type="InterPro" id="IPR009030">
    <property type="entry name" value="Growth_fac_rcpt_cys_sf"/>
</dbReference>
<proteinExistence type="predicted"/>
<evidence type="ECO:0000256" key="5">
    <source>
        <dbReference type="ARBA" id="ARBA00022737"/>
    </source>
</evidence>
<dbReference type="Pfam" id="PF12947">
    <property type="entry name" value="EGF_3"/>
    <property type="match status" value="2"/>
</dbReference>
<keyword evidence="6 8" id="KW-1015">Disulfide bond</keyword>
<gene>
    <name evidence="10" type="ORF">PMEA_00002165</name>
</gene>
<evidence type="ECO:0000256" key="4">
    <source>
        <dbReference type="ARBA" id="ARBA00022729"/>
    </source>
</evidence>